<name>A0AB73H3T1_9XANT</name>
<sequence length="110" mass="12543">MKTITPSQEAKPSDRSKYVSTTIHTFRTGGVAVEDHERRSLALAVSSHHSEVLAWTDDEYDNPFIDDEDLDQLAEIYDEAYALRMVRKDEAAAVAQMKEELRTSRLSMRP</sequence>
<evidence type="ECO:0000313" key="1">
    <source>
        <dbReference type="EMBL" id="MBB5672333.1"/>
    </source>
</evidence>
<proteinExistence type="predicted"/>
<dbReference type="RefSeq" id="WP_184578622.1">
    <property type="nucleotide sequence ID" value="NZ_JACIIQ010000022.1"/>
</dbReference>
<organism evidence="1">
    <name type="scientific">Xanthomonas arboricola</name>
    <dbReference type="NCBI Taxonomy" id="56448"/>
    <lineage>
        <taxon>Bacteria</taxon>
        <taxon>Pseudomonadati</taxon>
        <taxon>Pseudomonadota</taxon>
        <taxon>Gammaproteobacteria</taxon>
        <taxon>Lysobacterales</taxon>
        <taxon>Lysobacteraceae</taxon>
        <taxon>Xanthomonas</taxon>
    </lineage>
</organism>
<dbReference type="Proteomes" id="UP000528595">
    <property type="component" value="Unassembled WGS sequence"/>
</dbReference>
<reference evidence="1" key="1">
    <citation type="submission" date="2020-08" db="EMBL/GenBank/DDBJ databases">
        <title>Studying the diversity of plant-associated saprophytic bacteria and their role in host health and plant-pathogen interactions.</title>
        <authorList>
            <person name="Potnis N."/>
        </authorList>
    </citation>
    <scope>NUCLEOTIDE SEQUENCE</scope>
    <source>
        <strain evidence="1">F21</strain>
    </source>
</reference>
<dbReference type="EMBL" id="JACIIQ010000022">
    <property type="protein sequence ID" value="MBB5672333.1"/>
    <property type="molecule type" value="Genomic_DNA"/>
</dbReference>
<accession>A0AB73H3T1</accession>
<comment type="caution">
    <text evidence="1">The sequence shown here is derived from an EMBL/GenBank/DDBJ whole genome shotgun (WGS) entry which is preliminary data.</text>
</comment>
<dbReference type="AlphaFoldDB" id="A0AB73H3T1"/>
<gene>
    <name evidence="1" type="ORF">FHR65_003931</name>
</gene>
<protein>
    <submittedName>
        <fullName evidence="1">Uncharacterized protein</fullName>
    </submittedName>
</protein>